<reference evidence="2 3" key="1">
    <citation type="submission" date="2012-11" db="EMBL/GenBank/DDBJ databases">
        <title>Genome assembly of Thiorhodococcus sp. AK35.</title>
        <authorList>
            <person name="Nupur N."/>
            <person name="Khatri I."/>
            <person name="Subramanian S."/>
            <person name="Pinnaka A."/>
        </authorList>
    </citation>
    <scope>NUCLEOTIDE SEQUENCE [LARGE SCALE GENOMIC DNA]</scope>
    <source>
        <strain evidence="2 3">AK35</strain>
    </source>
</reference>
<gene>
    <name evidence="2" type="ORF">D779_0686</name>
</gene>
<dbReference type="eggNOG" id="COG4625">
    <property type="taxonomic scope" value="Bacteria"/>
</dbReference>
<keyword evidence="3" id="KW-1185">Reference proteome</keyword>
<organism evidence="2 3">
    <name type="scientific">Imhoffiella purpurea</name>
    <dbReference type="NCBI Taxonomy" id="1249627"/>
    <lineage>
        <taxon>Bacteria</taxon>
        <taxon>Pseudomonadati</taxon>
        <taxon>Pseudomonadota</taxon>
        <taxon>Gammaproteobacteria</taxon>
        <taxon>Chromatiales</taxon>
        <taxon>Chromatiaceae</taxon>
        <taxon>Imhoffiella</taxon>
    </lineage>
</organism>
<evidence type="ECO:0000256" key="1">
    <source>
        <dbReference type="SAM" id="Phobius"/>
    </source>
</evidence>
<sequence>MIETVRRNYVGTAALRIIASDGGKVDLSGLTQLKDYSDARVGGKISVSATGEDSLVDLSKIKQLKKTDITIEDTAGIDLGSLESFNDGTIRMASTDTEARDLHVADTFSLGSGATIEVAGSTAAVVVGPGTPSGAADGSLTVTSGGSLFGTGSIVGDLVNYGLVGPGNSPGTLIIDGDYEQLAGSTLLIEIAGESVFDTLDIGGQASILGGTLEISFLDGYLPKEGDTFEFLLADGGVSGSFDSFLCDNCGALDFSFDYGSNYMKLIAGSSTTVPLPGGIWLFGSALGLALALRRRLAS</sequence>
<dbReference type="AlphaFoldDB" id="W9VJ25"/>
<keyword evidence="1" id="KW-1133">Transmembrane helix</keyword>
<comment type="caution">
    <text evidence="2">The sequence shown here is derived from an EMBL/GenBank/DDBJ whole genome shotgun (WGS) entry which is preliminary data.</text>
</comment>
<accession>W9VJ25</accession>
<dbReference type="STRING" id="1249627.D779_0686"/>
<dbReference type="PATRIC" id="fig|1249627.3.peg.1260"/>
<dbReference type="SUPFAM" id="SSF51126">
    <property type="entry name" value="Pectin lyase-like"/>
    <property type="match status" value="1"/>
</dbReference>
<keyword evidence="1" id="KW-0812">Transmembrane</keyword>
<dbReference type="EMBL" id="AONC01000016">
    <property type="protein sequence ID" value="EXJ16062.1"/>
    <property type="molecule type" value="Genomic_DNA"/>
</dbReference>
<feature type="transmembrane region" description="Helical" evidence="1">
    <location>
        <begin position="274"/>
        <end position="293"/>
    </location>
</feature>
<name>W9VJ25_9GAMM</name>
<protein>
    <submittedName>
        <fullName evidence="2">Uncharacterized protein</fullName>
    </submittedName>
</protein>
<proteinExistence type="predicted"/>
<keyword evidence="1" id="KW-0472">Membrane</keyword>
<dbReference type="Proteomes" id="UP000019460">
    <property type="component" value="Unassembled WGS sequence"/>
</dbReference>
<dbReference type="InterPro" id="IPR011050">
    <property type="entry name" value="Pectin_lyase_fold/virulence"/>
</dbReference>
<dbReference type="OrthoDB" id="218600at2"/>
<evidence type="ECO:0000313" key="2">
    <source>
        <dbReference type="EMBL" id="EXJ16062.1"/>
    </source>
</evidence>
<evidence type="ECO:0000313" key="3">
    <source>
        <dbReference type="Proteomes" id="UP000019460"/>
    </source>
</evidence>